<keyword evidence="16" id="KW-1185">Reference proteome</keyword>
<dbReference type="PROSITE" id="PS00546">
    <property type="entry name" value="CYSTEINE_SWITCH"/>
    <property type="match status" value="1"/>
</dbReference>
<evidence type="ECO:0000256" key="7">
    <source>
        <dbReference type="ARBA" id="ARBA00023049"/>
    </source>
</evidence>
<feature type="active site" evidence="10">
    <location>
        <position position="263"/>
    </location>
</feature>
<dbReference type="InterPro" id="IPR024079">
    <property type="entry name" value="MetalloPept_cat_dom_sf"/>
</dbReference>
<keyword evidence="5" id="KW-0378">Hydrolase</keyword>
<feature type="region of interest" description="Disordered" evidence="12">
    <location>
        <begin position="309"/>
        <end position="328"/>
    </location>
</feature>
<feature type="compositionally biased region" description="Polar residues" evidence="12">
    <location>
        <begin position="309"/>
        <end position="323"/>
    </location>
</feature>
<accession>A0A9D5H710</accession>
<dbReference type="AlphaFoldDB" id="A0A9D5H710"/>
<dbReference type="GO" id="GO:0006508">
    <property type="term" value="P:proteolysis"/>
    <property type="evidence" value="ECO:0007669"/>
    <property type="project" value="UniProtKB-KW"/>
</dbReference>
<evidence type="ECO:0000256" key="13">
    <source>
        <dbReference type="SAM" id="SignalP"/>
    </source>
</evidence>
<sequence>MKLSNFIATLLLLICIHSVSAFPPLFPNVNPWDAFQNLSGCHLGDRMPGLPDLKQYLHDFGYISGQSPANFSDSFDDELEAAIKTYQKNFRLNVTGALDPSTIDQMTLPRCGVPDIINGTSTMASKSSLHGRGLYTYFTGNPRWPPSQSQLTYAFTSTSTSTVSISVSTLREIFSRAFARWADATTLTFTEVENDADITIGFFSGDHGDGEPFDGVLGTLAHAFSPTDGRFHLDAAEQWVADGDVTTASSDAAIDLESVAVHEIGHLLGLGHSSVENAIMFPTIRTKTKKVDLAADDVDGIQNLYGKNPNYTGASPTTTVQQRDTSDGGGHGLGWWRGMVWRCIVVVGVGALVV</sequence>
<keyword evidence="8" id="KW-0865">Zymogen</keyword>
<feature type="binding site" evidence="11">
    <location>
        <position position="197"/>
    </location>
    <ligand>
        <name>Ca(2+)</name>
        <dbReference type="ChEBI" id="CHEBI:29108"/>
        <label>2</label>
    </ligand>
</feature>
<comment type="caution">
    <text evidence="15">The sequence shown here is derived from an EMBL/GenBank/DDBJ whole genome shotgun (WGS) entry which is preliminary data.</text>
</comment>
<keyword evidence="7" id="KW-0482">Metalloprotease</keyword>
<evidence type="ECO:0000313" key="16">
    <source>
        <dbReference type="Proteomes" id="UP001085076"/>
    </source>
</evidence>
<dbReference type="EMBL" id="JAGGNH010000008">
    <property type="protein sequence ID" value="KAJ0965522.1"/>
    <property type="molecule type" value="Genomic_DNA"/>
</dbReference>
<keyword evidence="9" id="KW-0325">Glycoprotein</keyword>
<comment type="similarity">
    <text evidence="1">Belongs to the peptidase M10A family. Matrix metalloproteinases (MMPs) subfamily.</text>
</comment>
<evidence type="ECO:0000256" key="10">
    <source>
        <dbReference type="PIRSR" id="PIRSR621190-1"/>
    </source>
</evidence>
<dbReference type="InterPro" id="IPR002477">
    <property type="entry name" value="Peptidoglycan-bd-like"/>
</dbReference>
<feature type="binding site" evidence="11">
    <location>
        <position position="262"/>
    </location>
    <ligand>
        <name>Zn(2+)</name>
        <dbReference type="ChEBI" id="CHEBI:29105"/>
        <label>2</label>
        <note>catalytic</note>
    </ligand>
</feature>
<dbReference type="Pfam" id="PF00413">
    <property type="entry name" value="Peptidase_M10"/>
    <property type="match status" value="1"/>
</dbReference>
<keyword evidence="2" id="KW-0645">Protease</keyword>
<dbReference type="GO" id="GO:0004222">
    <property type="term" value="F:metalloendopeptidase activity"/>
    <property type="evidence" value="ECO:0007669"/>
    <property type="project" value="InterPro"/>
</dbReference>
<dbReference type="OrthoDB" id="406838at2759"/>
<feature type="binding site" evidence="11">
    <location>
        <position position="266"/>
    </location>
    <ligand>
        <name>Zn(2+)</name>
        <dbReference type="ChEBI" id="CHEBI:29105"/>
        <label>2</label>
        <note>catalytic</note>
    </ligand>
</feature>
<comment type="cofactor">
    <cofactor evidence="11">
        <name>Zn(2+)</name>
        <dbReference type="ChEBI" id="CHEBI:29105"/>
    </cofactor>
    <text evidence="11">Binds 2 Zn(2+) ions per subunit.</text>
</comment>
<keyword evidence="4 13" id="KW-0732">Signal</keyword>
<evidence type="ECO:0000256" key="1">
    <source>
        <dbReference type="ARBA" id="ARBA00009614"/>
    </source>
</evidence>
<dbReference type="PANTHER" id="PTHR10201:SF272">
    <property type="entry name" value="METALLOENDOPROTEINASE 5-MMP"/>
    <property type="match status" value="1"/>
</dbReference>
<feature type="binding site" evidence="11">
    <location>
        <position position="272"/>
    </location>
    <ligand>
        <name>Zn(2+)</name>
        <dbReference type="ChEBI" id="CHEBI:29105"/>
        <label>2</label>
        <note>catalytic</note>
    </ligand>
</feature>
<evidence type="ECO:0000256" key="4">
    <source>
        <dbReference type="ARBA" id="ARBA00022729"/>
    </source>
</evidence>
<dbReference type="GO" id="GO:0031012">
    <property type="term" value="C:extracellular matrix"/>
    <property type="evidence" value="ECO:0007669"/>
    <property type="project" value="InterPro"/>
</dbReference>
<feature type="chain" id="PRO_5039335655" description="Peptidase metallopeptidase domain-containing protein" evidence="13">
    <location>
        <begin position="22"/>
        <end position="354"/>
    </location>
</feature>
<dbReference type="Gene3D" id="3.40.390.10">
    <property type="entry name" value="Collagenase (Catalytic Domain)"/>
    <property type="match status" value="1"/>
</dbReference>
<dbReference type="InterPro" id="IPR021190">
    <property type="entry name" value="Pept_M10A"/>
</dbReference>
<evidence type="ECO:0000256" key="8">
    <source>
        <dbReference type="ARBA" id="ARBA00023145"/>
    </source>
</evidence>
<evidence type="ECO:0000256" key="2">
    <source>
        <dbReference type="ARBA" id="ARBA00022670"/>
    </source>
</evidence>
<feature type="binding site" evidence="11">
    <location>
        <position position="280"/>
    </location>
    <ligand>
        <name>Zn(2+)</name>
        <dbReference type="ChEBI" id="CHEBI:29105"/>
        <label>2</label>
        <note>catalytic</note>
    </ligand>
</feature>
<reference evidence="15" key="1">
    <citation type="submission" date="2021-03" db="EMBL/GenBank/DDBJ databases">
        <authorList>
            <person name="Li Z."/>
            <person name="Yang C."/>
        </authorList>
    </citation>
    <scope>NUCLEOTIDE SEQUENCE</scope>
    <source>
        <strain evidence="15">Dzin_1.0</strain>
        <tissue evidence="15">Leaf</tissue>
    </source>
</reference>
<evidence type="ECO:0000259" key="14">
    <source>
        <dbReference type="SMART" id="SM00235"/>
    </source>
</evidence>
<organism evidence="15 16">
    <name type="scientific">Dioscorea zingiberensis</name>
    <dbReference type="NCBI Taxonomy" id="325984"/>
    <lineage>
        <taxon>Eukaryota</taxon>
        <taxon>Viridiplantae</taxon>
        <taxon>Streptophyta</taxon>
        <taxon>Embryophyta</taxon>
        <taxon>Tracheophyta</taxon>
        <taxon>Spermatophyta</taxon>
        <taxon>Magnoliopsida</taxon>
        <taxon>Liliopsida</taxon>
        <taxon>Dioscoreales</taxon>
        <taxon>Dioscoreaceae</taxon>
        <taxon>Dioscorea</taxon>
    </lineage>
</organism>
<feature type="binding site" description="in inhibited form" evidence="11">
    <location>
        <position position="111"/>
    </location>
    <ligand>
        <name>Zn(2+)</name>
        <dbReference type="ChEBI" id="CHEBI:29105"/>
        <label>2</label>
        <note>catalytic</note>
    </ligand>
</feature>
<dbReference type="GO" id="GO:0008270">
    <property type="term" value="F:zinc ion binding"/>
    <property type="evidence" value="ECO:0007669"/>
    <property type="project" value="InterPro"/>
</dbReference>
<gene>
    <name evidence="15" type="ORF">J5N97_026660</name>
</gene>
<dbReference type="SMART" id="SM00235">
    <property type="entry name" value="ZnMc"/>
    <property type="match status" value="1"/>
</dbReference>
<feature type="binding site" evidence="11">
    <location>
        <position position="234"/>
    </location>
    <ligand>
        <name>Ca(2+)</name>
        <dbReference type="ChEBI" id="CHEBI:29108"/>
        <label>3</label>
    </ligand>
</feature>
<dbReference type="InterPro" id="IPR036365">
    <property type="entry name" value="PGBD-like_sf"/>
</dbReference>
<keyword evidence="11" id="KW-0106">Calcium</keyword>
<dbReference type="InterPro" id="IPR021158">
    <property type="entry name" value="Pept_M10A_Zn_BS"/>
</dbReference>
<evidence type="ECO:0000256" key="9">
    <source>
        <dbReference type="ARBA" id="ARBA00023180"/>
    </source>
</evidence>
<evidence type="ECO:0000256" key="3">
    <source>
        <dbReference type="ARBA" id="ARBA00022723"/>
    </source>
</evidence>
<keyword evidence="6 11" id="KW-0862">Zinc</keyword>
<evidence type="ECO:0000256" key="12">
    <source>
        <dbReference type="SAM" id="MobiDB-lite"/>
    </source>
</evidence>
<evidence type="ECO:0000256" key="5">
    <source>
        <dbReference type="ARBA" id="ARBA00022801"/>
    </source>
</evidence>
<dbReference type="SUPFAM" id="SSF47090">
    <property type="entry name" value="PGBD-like"/>
    <property type="match status" value="1"/>
</dbReference>
<evidence type="ECO:0000256" key="11">
    <source>
        <dbReference type="PIRSR" id="PIRSR621190-2"/>
    </source>
</evidence>
<dbReference type="InterPro" id="IPR001818">
    <property type="entry name" value="Pept_M10_metallopeptidase"/>
</dbReference>
<dbReference type="InterPro" id="IPR006026">
    <property type="entry name" value="Peptidase_Metallo"/>
</dbReference>
<feature type="binding site" evidence="11">
    <location>
        <position position="215"/>
    </location>
    <ligand>
        <name>Ca(2+)</name>
        <dbReference type="ChEBI" id="CHEBI:29108"/>
        <label>3</label>
    </ligand>
</feature>
<feature type="binding site" evidence="11">
    <location>
        <position position="237"/>
    </location>
    <ligand>
        <name>Ca(2+)</name>
        <dbReference type="ChEBI" id="CHEBI:29108"/>
        <label>3</label>
    </ligand>
</feature>
<dbReference type="InterPro" id="IPR033739">
    <property type="entry name" value="M10A_MMP"/>
</dbReference>
<dbReference type="Pfam" id="PF01471">
    <property type="entry name" value="PG_binding_1"/>
    <property type="match status" value="1"/>
</dbReference>
<feature type="domain" description="Peptidase metallopeptidase" evidence="14">
    <location>
        <begin position="140"/>
        <end position="307"/>
    </location>
</feature>
<feature type="binding site" evidence="11">
    <location>
        <position position="237"/>
    </location>
    <ligand>
        <name>Ca(2+)</name>
        <dbReference type="ChEBI" id="CHEBI:29108"/>
        <label>1</label>
    </ligand>
</feature>
<dbReference type="PANTHER" id="PTHR10201">
    <property type="entry name" value="MATRIX METALLOPROTEINASE"/>
    <property type="match status" value="1"/>
</dbReference>
<feature type="binding site" evidence="11">
    <location>
        <position position="232"/>
    </location>
    <ligand>
        <name>Zn(2+)</name>
        <dbReference type="ChEBI" id="CHEBI:29105"/>
        <label>1</label>
    </ligand>
</feature>
<dbReference type="FunFam" id="3.40.390.10:FF:000018">
    <property type="entry name" value="Metalloendoproteinase 1"/>
    <property type="match status" value="1"/>
</dbReference>
<feature type="binding site" evidence="11">
    <location>
        <position position="214"/>
    </location>
    <ligand>
        <name>Ca(2+)</name>
        <dbReference type="ChEBI" id="CHEBI:29108"/>
        <label>3</label>
    </ligand>
</feature>
<protein>
    <recommendedName>
        <fullName evidence="14">Peptidase metallopeptidase domain-containing protein</fullName>
    </recommendedName>
</protein>
<dbReference type="GO" id="GO:0030574">
    <property type="term" value="P:collagen catabolic process"/>
    <property type="evidence" value="ECO:0007669"/>
    <property type="project" value="TreeGrafter"/>
</dbReference>
<dbReference type="GO" id="GO:0030198">
    <property type="term" value="P:extracellular matrix organization"/>
    <property type="evidence" value="ECO:0007669"/>
    <property type="project" value="TreeGrafter"/>
</dbReference>
<feature type="signal peptide" evidence="13">
    <location>
        <begin position="1"/>
        <end position="21"/>
    </location>
</feature>
<dbReference type="PRINTS" id="PR00138">
    <property type="entry name" value="MATRIXIN"/>
</dbReference>
<reference evidence="15" key="2">
    <citation type="journal article" date="2022" name="Hortic Res">
        <title>The genome of Dioscorea zingiberensis sheds light on the biosynthesis, origin and evolution of the medicinally important diosgenin saponins.</title>
        <authorList>
            <person name="Li Y."/>
            <person name="Tan C."/>
            <person name="Li Z."/>
            <person name="Guo J."/>
            <person name="Li S."/>
            <person name="Chen X."/>
            <person name="Wang C."/>
            <person name="Dai X."/>
            <person name="Yang H."/>
            <person name="Song W."/>
            <person name="Hou L."/>
            <person name="Xu J."/>
            <person name="Tong Z."/>
            <person name="Xu A."/>
            <person name="Yuan X."/>
            <person name="Wang W."/>
            <person name="Yang Q."/>
            <person name="Chen L."/>
            <person name="Sun Z."/>
            <person name="Wang K."/>
            <person name="Pan B."/>
            <person name="Chen J."/>
            <person name="Bao Y."/>
            <person name="Liu F."/>
            <person name="Qi X."/>
            <person name="Gang D.R."/>
            <person name="Wen J."/>
            <person name="Li J."/>
        </authorList>
    </citation>
    <scope>NUCLEOTIDE SEQUENCE</scope>
    <source>
        <strain evidence="15">Dzin_1.0</strain>
    </source>
</reference>
<name>A0A9D5H710_9LILI</name>
<dbReference type="Proteomes" id="UP001085076">
    <property type="component" value="Miscellaneous, Linkage group lg08"/>
</dbReference>
<dbReference type="CDD" id="cd04278">
    <property type="entry name" value="ZnMc_MMP"/>
    <property type="match status" value="1"/>
</dbReference>
<evidence type="ECO:0000256" key="6">
    <source>
        <dbReference type="ARBA" id="ARBA00022833"/>
    </source>
</evidence>
<comment type="cofactor">
    <cofactor evidence="11">
        <name>Ca(2+)</name>
        <dbReference type="ChEBI" id="CHEBI:29108"/>
    </cofactor>
    <text evidence="11">Can bind about 5 Ca(2+) ions per subunit.</text>
</comment>
<dbReference type="SUPFAM" id="SSF55486">
    <property type="entry name" value="Metalloproteases ('zincins'), catalytic domain"/>
    <property type="match status" value="1"/>
</dbReference>
<feature type="binding site" evidence="11">
    <location>
        <position position="207"/>
    </location>
    <ligand>
        <name>Zn(2+)</name>
        <dbReference type="ChEBI" id="CHEBI:29105"/>
        <label>1</label>
    </ligand>
</feature>
<evidence type="ECO:0000313" key="15">
    <source>
        <dbReference type="EMBL" id="KAJ0965522.1"/>
    </source>
</evidence>
<keyword evidence="3 11" id="KW-0479">Metal-binding</keyword>
<proteinExistence type="inferred from homology"/>
<feature type="binding site" evidence="11">
    <location>
        <position position="222"/>
    </location>
    <ligand>
        <name>Zn(2+)</name>
        <dbReference type="ChEBI" id="CHEBI:29105"/>
        <label>1</label>
    </ligand>
</feature>
<feature type="binding site" evidence="11">
    <location>
        <position position="209"/>
    </location>
    <ligand>
        <name>Zn(2+)</name>
        <dbReference type="ChEBI" id="CHEBI:29105"/>
        <label>1</label>
    </ligand>
</feature>